<dbReference type="OrthoDB" id="9811751at2"/>
<dbReference type="InterPro" id="IPR021425">
    <property type="entry name" value="DUF3072"/>
</dbReference>
<evidence type="ECO:0008006" key="6">
    <source>
        <dbReference type="Google" id="ProtNLM"/>
    </source>
</evidence>
<organism evidence="2 4">
    <name type="scientific">Bradyrhizobium yuanmingense</name>
    <dbReference type="NCBI Taxonomy" id="108015"/>
    <lineage>
        <taxon>Bacteria</taxon>
        <taxon>Pseudomonadati</taxon>
        <taxon>Pseudomonadota</taxon>
        <taxon>Alphaproteobacteria</taxon>
        <taxon>Hyphomicrobiales</taxon>
        <taxon>Nitrobacteraceae</taxon>
        <taxon>Bradyrhizobium</taxon>
    </lineage>
</organism>
<evidence type="ECO:0000256" key="1">
    <source>
        <dbReference type="SAM" id="MobiDB-lite"/>
    </source>
</evidence>
<proteinExistence type="predicted"/>
<dbReference type="EMBL" id="FMAE01000004">
    <property type="protein sequence ID" value="SCB32321.1"/>
    <property type="molecule type" value="Genomic_DNA"/>
</dbReference>
<evidence type="ECO:0000313" key="5">
    <source>
        <dbReference type="Proteomes" id="UP000183174"/>
    </source>
</evidence>
<dbReference type="EMBL" id="LJYF01000031">
    <property type="protein sequence ID" value="KRP92489.1"/>
    <property type="molecule type" value="Genomic_DNA"/>
</dbReference>
<reference evidence="3 5" key="2">
    <citation type="submission" date="2016-08" db="EMBL/GenBank/DDBJ databases">
        <authorList>
            <person name="Seilhamer J.J."/>
        </authorList>
    </citation>
    <scope>NUCLEOTIDE SEQUENCE [LARGE SCALE GENOMIC DNA]</scope>
    <source>
        <strain evidence="3 5">CCBAU 10071</strain>
    </source>
</reference>
<dbReference type="STRING" id="108015.GA0061099_1004772"/>
<dbReference type="GeneID" id="93177184"/>
<dbReference type="Proteomes" id="UP000183174">
    <property type="component" value="Unassembled WGS sequence"/>
</dbReference>
<evidence type="ECO:0000313" key="2">
    <source>
        <dbReference type="EMBL" id="KRP92489.1"/>
    </source>
</evidence>
<gene>
    <name evidence="2" type="ORF">AOQ72_30500</name>
    <name evidence="3" type="ORF">GA0061099_1004772</name>
</gene>
<dbReference type="RefSeq" id="WP_035999694.1">
    <property type="nucleotide sequence ID" value="NZ_CP104173.1"/>
</dbReference>
<evidence type="ECO:0000313" key="3">
    <source>
        <dbReference type="EMBL" id="SCB32321.1"/>
    </source>
</evidence>
<dbReference type="AlphaFoldDB" id="A0A0R3C3X1"/>
<feature type="compositionally biased region" description="Basic and acidic residues" evidence="1">
    <location>
        <begin position="1"/>
        <end position="13"/>
    </location>
</feature>
<feature type="region of interest" description="Disordered" evidence="1">
    <location>
        <begin position="1"/>
        <end position="22"/>
    </location>
</feature>
<accession>A0A0R3C3X1</accession>
<dbReference type="Proteomes" id="UP000051380">
    <property type="component" value="Unassembled WGS sequence"/>
</dbReference>
<sequence length="63" mass="7063">MADNTRKDPKDWVSGDDPMTGAQESYLKTLAEQAHQDLPEDELTKAEASELIDKMRQKAGLDE</sequence>
<dbReference type="Pfam" id="PF11272">
    <property type="entry name" value="DUF3072"/>
    <property type="match status" value="1"/>
</dbReference>
<name>A0A0R3C3X1_9BRAD</name>
<evidence type="ECO:0000313" key="4">
    <source>
        <dbReference type="Proteomes" id="UP000051380"/>
    </source>
</evidence>
<reference evidence="2 4" key="1">
    <citation type="submission" date="2015-09" db="EMBL/GenBank/DDBJ databases">
        <title>Draft Genome Sequence of the Strain BR 3267 (Bradyrhizobium yuanmingense) recommended as inoculant for cowpea in Brazil.</title>
        <authorList>
            <person name="Simoes-Araujo J.L."/>
            <person name="Zilli J.E."/>
        </authorList>
    </citation>
    <scope>NUCLEOTIDE SEQUENCE [LARGE SCALE GENOMIC DNA]</scope>
    <source>
        <strain evidence="2 4">BR3267</strain>
    </source>
</reference>
<protein>
    <recommendedName>
        <fullName evidence="6">DUF3072 domain-containing protein</fullName>
    </recommendedName>
</protein>